<evidence type="ECO:0000313" key="3">
    <source>
        <dbReference type="Proteomes" id="UP000199072"/>
    </source>
</evidence>
<dbReference type="EMBL" id="FNAI01000013">
    <property type="protein sequence ID" value="SDF13149.1"/>
    <property type="molecule type" value="Genomic_DNA"/>
</dbReference>
<proteinExistence type="predicted"/>
<evidence type="ECO:0000313" key="2">
    <source>
        <dbReference type="EMBL" id="SDF13149.1"/>
    </source>
</evidence>
<dbReference type="STRING" id="1391627.SAMN05216464_11365"/>
<dbReference type="Proteomes" id="UP000199072">
    <property type="component" value="Unassembled WGS sequence"/>
</dbReference>
<sequence>MTTLPQELEVETVPRPKALIIDDAFDNVHLYEVSLNNFKEYYQEKETDLVPVLESLGLPSPEENFWDDDEEQLLGYLNKLWENINDRPLREVVRHPKLFATKLERLEDLESVCLNIESQEIDIEKLPSTHDFSDLTIIAENKFVYIFIDYNLGVTPGDAAVNKAKEVARLIYDKCEDQDQKPMTILMSSDSSVKELKDEFKKDSGLVEGVFRFTPKTDLKDKSKITLLARAYAEEFFCNHMLQDYIQSLIAAAAKAQEDFATGVRMLMVEDYAFIQDSILQDQQQPLGDYLAWLYGSYWTHLLVTNQPLKEKQEKIDQIISKKKPLHHSLPTPELSDIFMKALYETELGELKQHPWVGIEAGVASLPFLHLGDIFTKPNEKSVFMVLNPQCDLERPDCKSNDLSILLLPGKLEVLDTISQKDAKTDFFVFEGNSYRINWNFKQFITVPLQGIESWIKQTGFERNLRLKEPFVLDIQQQFSSHISRVGLPVSPPFSTNVIIRVRYKNFDSTVNDDFIPRSDKFAFLPITRKKENIRFTLNFALEFKSALVAEVAVLTKILKAETDEKTIANIKAILEAIENFIPAYDKWFFDNRAIPYPEANKIKPLRNKVLAVTLDSKAEYSAQVPFMLDIITQSAAAIEIEAEVIPEKAMQPAEINVRAIESHEVAPSLDVLTDKITDGDVEVTQALVAGIASSEPSKSQDLNEMDAEPKQDNSHSEKNSSNK</sequence>
<gene>
    <name evidence="2" type="ORF">SAMN05216464_11365</name>
</gene>
<name>A0A1G7ILI0_9SPHI</name>
<reference evidence="2 3" key="1">
    <citation type="submission" date="2016-10" db="EMBL/GenBank/DDBJ databases">
        <authorList>
            <person name="de Groot N.N."/>
        </authorList>
    </citation>
    <scope>NUCLEOTIDE SEQUENCE [LARGE SCALE GENOMIC DNA]</scope>
    <source>
        <strain evidence="2 3">47C3B</strain>
    </source>
</reference>
<evidence type="ECO:0000256" key="1">
    <source>
        <dbReference type="SAM" id="MobiDB-lite"/>
    </source>
</evidence>
<feature type="region of interest" description="Disordered" evidence="1">
    <location>
        <begin position="693"/>
        <end position="724"/>
    </location>
</feature>
<dbReference type="OrthoDB" id="1489030at2"/>
<dbReference type="RefSeq" id="WP_091153161.1">
    <property type="nucleotide sequence ID" value="NZ_FNAI01000013.1"/>
</dbReference>
<protein>
    <submittedName>
        <fullName evidence="2">Uncharacterized protein</fullName>
    </submittedName>
</protein>
<organism evidence="2 3">
    <name type="scientific">Mucilaginibacter pineti</name>
    <dbReference type="NCBI Taxonomy" id="1391627"/>
    <lineage>
        <taxon>Bacteria</taxon>
        <taxon>Pseudomonadati</taxon>
        <taxon>Bacteroidota</taxon>
        <taxon>Sphingobacteriia</taxon>
        <taxon>Sphingobacteriales</taxon>
        <taxon>Sphingobacteriaceae</taxon>
        <taxon>Mucilaginibacter</taxon>
    </lineage>
</organism>
<keyword evidence="3" id="KW-1185">Reference proteome</keyword>
<feature type="compositionally biased region" description="Basic and acidic residues" evidence="1">
    <location>
        <begin position="708"/>
        <end position="724"/>
    </location>
</feature>
<dbReference type="AlphaFoldDB" id="A0A1G7ILI0"/>
<accession>A0A1G7ILI0</accession>